<dbReference type="CDD" id="cd03230">
    <property type="entry name" value="ABC_DR_subfamily_A"/>
    <property type="match status" value="1"/>
</dbReference>
<dbReference type="InterPro" id="IPR003439">
    <property type="entry name" value="ABC_transporter-like_ATP-bd"/>
</dbReference>
<evidence type="ECO:0000256" key="3">
    <source>
        <dbReference type="ARBA" id="ARBA00022741"/>
    </source>
</evidence>
<name>A0A2Z4Y3M6_SUMC1</name>
<evidence type="ECO:0000313" key="6">
    <source>
        <dbReference type="EMBL" id="AXA35807.1"/>
    </source>
</evidence>
<dbReference type="InterPro" id="IPR003593">
    <property type="entry name" value="AAA+_ATPase"/>
</dbReference>
<proteinExistence type="inferred from homology"/>
<dbReference type="AlphaFoldDB" id="A0A2Z4Y3M6"/>
<dbReference type="GO" id="GO:0005524">
    <property type="term" value="F:ATP binding"/>
    <property type="evidence" value="ECO:0007669"/>
    <property type="project" value="UniProtKB-KW"/>
</dbReference>
<dbReference type="PROSITE" id="PS50893">
    <property type="entry name" value="ABC_TRANSPORTER_2"/>
    <property type="match status" value="1"/>
</dbReference>
<keyword evidence="4 6" id="KW-0067">ATP-binding</keyword>
<reference evidence="6 7" key="1">
    <citation type="submission" date="2018-05" db="EMBL/GenBank/DDBJ databases">
        <title>A metagenomic window into the 2 km-deep terrestrial subsurface aquifer revealed taxonomically and functionally diverse microbial community comprising novel uncultured bacterial lineages.</title>
        <authorList>
            <person name="Kadnikov V.V."/>
            <person name="Mardanov A.V."/>
            <person name="Beletsky A.V."/>
            <person name="Banks D."/>
            <person name="Pimenov N.V."/>
            <person name="Frank Y.A."/>
            <person name="Karnachuk O.V."/>
            <person name="Ravin N.V."/>
        </authorList>
    </citation>
    <scope>NUCLEOTIDE SEQUENCE [LARGE SCALE GENOMIC DNA]</scope>
    <source>
        <strain evidence="6">BY</strain>
    </source>
</reference>
<dbReference type="Gene3D" id="3.40.50.300">
    <property type="entry name" value="P-loop containing nucleotide triphosphate hydrolases"/>
    <property type="match status" value="1"/>
</dbReference>
<dbReference type="SUPFAM" id="SSF52540">
    <property type="entry name" value="P-loop containing nucleoside triphosphate hydrolases"/>
    <property type="match status" value="1"/>
</dbReference>
<gene>
    <name evidence="6" type="ORF">BRCON_1030</name>
</gene>
<evidence type="ECO:0000256" key="2">
    <source>
        <dbReference type="ARBA" id="ARBA00022448"/>
    </source>
</evidence>
<dbReference type="KEGG" id="schv:BRCON_1030"/>
<evidence type="ECO:0000259" key="5">
    <source>
        <dbReference type="PROSITE" id="PS50893"/>
    </source>
</evidence>
<keyword evidence="2" id="KW-0813">Transport</keyword>
<dbReference type="InterPro" id="IPR017871">
    <property type="entry name" value="ABC_transporter-like_CS"/>
</dbReference>
<dbReference type="InterPro" id="IPR027417">
    <property type="entry name" value="P-loop_NTPase"/>
</dbReference>
<evidence type="ECO:0000256" key="4">
    <source>
        <dbReference type="ARBA" id="ARBA00022840"/>
    </source>
</evidence>
<evidence type="ECO:0000256" key="1">
    <source>
        <dbReference type="ARBA" id="ARBA00005417"/>
    </source>
</evidence>
<dbReference type="EMBL" id="CP030759">
    <property type="protein sequence ID" value="AXA35807.1"/>
    <property type="molecule type" value="Genomic_DNA"/>
</dbReference>
<evidence type="ECO:0000313" key="7">
    <source>
        <dbReference type="Proteomes" id="UP000262583"/>
    </source>
</evidence>
<accession>A0A2Z4Y3M6</accession>
<dbReference type="PANTHER" id="PTHR43335:SF11">
    <property type="entry name" value="ABC TRANSPORTER RELATED"/>
    <property type="match status" value="1"/>
</dbReference>
<dbReference type="PROSITE" id="PS00211">
    <property type="entry name" value="ABC_TRANSPORTER_1"/>
    <property type="match status" value="1"/>
</dbReference>
<dbReference type="SMART" id="SM00382">
    <property type="entry name" value="AAA"/>
    <property type="match status" value="1"/>
</dbReference>
<feature type="domain" description="ABC transporter" evidence="5">
    <location>
        <begin position="10"/>
        <end position="238"/>
    </location>
</feature>
<sequence>MSRQSNGSVIELRDVSKWYGEVIGVNQLTASFGAGVTGILGPNGAGKSTLLNLITGRLRPSRGQVRVLGCNPWREPQVMRRVGYCPDTDSFYEDMNAEEFITLMGQLSGFPRDESLVRARERIELLQMSAFAHRRIREYSKGMRQRVKLAAALIHGPEVLILDEPLNGLDPPGRKLVLDLLGKLGTEGRTVLVSSHILHEIEALTDRILLIHRGRVLAEGRIEEIRFLIENQPLTYRIVSRERRRIAGELAKLESVMALTFAEPPEDALEVRTNRPAELFEVIQNGVVARQWSVEEVYAVDDNLDAVFQYLVKE</sequence>
<dbReference type="GO" id="GO:0016887">
    <property type="term" value="F:ATP hydrolysis activity"/>
    <property type="evidence" value="ECO:0007669"/>
    <property type="project" value="InterPro"/>
</dbReference>
<dbReference type="Proteomes" id="UP000262583">
    <property type="component" value="Chromosome"/>
</dbReference>
<dbReference type="Pfam" id="PF00005">
    <property type="entry name" value="ABC_tran"/>
    <property type="match status" value="1"/>
</dbReference>
<organism evidence="6 7">
    <name type="scientific">Sumerlaea chitinivorans</name>
    <dbReference type="NCBI Taxonomy" id="2250252"/>
    <lineage>
        <taxon>Bacteria</taxon>
        <taxon>Candidatus Sumerlaeota</taxon>
        <taxon>Candidatus Sumerlaeia</taxon>
        <taxon>Candidatus Sumerlaeales</taxon>
        <taxon>Candidatus Sumerlaeaceae</taxon>
        <taxon>Candidatus Sumerlaea</taxon>
    </lineage>
</organism>
<comment type="similarity">
    <text evidence="1">Belongs to the ABC transporter superfamily.</text>
</comment>
<keyword evidence="3" id="KW-0547">Nucleotide-binding</keyword>
<dbReference type="PANTHER" id="PTHR43335">
    <property type="entry name" value="ABC TRANSPORTER, ATP-BINDING PROTEIN"/>
    <property type="match status" value="1"/>
</dbReference>
<protein>
    <submittedName>
        <fullName evidence="6">ABC transporter ATP-binding protein</fullName>
    </submittedName>
</protein>